<gene>
    <name evidence="10" type="ORF">DDR33_23635</name>
</gene>
<dbReference type="InterPro" id="IPR012910">
    <property type="entry name" value="Plug_dom"/>
</dbReference>
<keyword evidence="6 7" id="KW-0998">Cell outer membrane</keyword>
<feature type="domain" description="TonB-dependent receptor plug" evidence="9">
    <location>
        <begin position="163"/>
        <end position="272"/>
    </location>
</feature>
<dbReference type="InterPro" id="IPR036942">
    <property type="entry name" value="Beta-barrel_TonB_sf"/>
</dbReference>
<keyword evidence="5 7" id="KW-0472">Membrane</keyword>
<dbReference type="NCBIfam" id="TIGR04056">
    <property type="entry name" value="OMP_RagA_SusC"/>
    <property type="match status" value="1"/>
</dbReference>
<evidence type="ECO:0000256" key="6">
    <source>
        <dbReference type="ARBA" id="ARBA00023237"/>
    </source>
</evidence>
<dbReference type="Gene3D" id="2.60.40.1120">
    <property type="entry name" value="Carboxypeptidase-like, regulatory domain"/>
    <property type="match status" value="1"/>
</dbReference>
<comment type="caution">
    <text evidence="10">The sequence shown here is derived from an EMBL/GenBank/DDBJ whole genome shotgun (WGS) entry which is preliminary data.</text>
</comment>
<dbReference type="InterPro" id="IPR039426">
    <property type="entry name" value="TonB-dep_rcpt-like"/>
</dbReference>
<dbReference type="PROSITE" id="PS52016">
    <property type="entry name" value="TONB_DEPENDENT_REC_3"/>
    <property type="match status" value="1"/>
</dbReference>
<dbReference type="RefSeq" id="WP_109418274.1">
    <property type="nucleotide sequence ID" value="NZ_QEAS01000031.1"/>
</dbReference>
<sequence length="1107" mass="122274">MLKIRVQGILLPFFKHKTKQLKHPAETPAPIQQPASEKLPGQYLLCFYILMIILFSLMAIVSTYAQTGHSIKGKVTDEKGGPLPGALIKIKGTTHATSAGKEGLFSLQNVPPDAILVVSFIGYQSKELRLQAARADITISLIPDAMQLEEVAVVSTGYQQLPKERATGSFTPIDNTLINRSVSTSILDRLDGVSSGLIFTKSSNIASGLQQGRIEIRGRSTLFSNAEPLIVVDNFPYDGDPDNLNPNDIESITILKDAAAASVWGSRSGNGVIVISTKKGRLNTGPTIGFNASVNIGTKPDLYYRPQLSSAEWIEVEQFLYNKGAYSSKIADGYSALSPAVEIFQARAEGLLSAADSLSRINALKSYDVREQQLKYYYRQSVNQQYQANISGGSASQNYFVSFGYDKNLTGEVASGYDRFTLNASNTYHLLGDKLELGAGIIYTGSENTSGPSAVSLPYPYTRIADAEGNALAVARNLRSAYTDTAGRGKLLNWEYKPLDELNNKYSRQVSKLTDYRLNLSLTYKITGGLRATGYYSYEKGQRDGSQLHEQESYYARNLVNTFTQINPATGTLRYPLPMGAILYTDVSTLSSDNGRFQLSFDHQWGLHSVSALAGAEVRDYSVITGNNVYYGYNQDTRTNQNVAVNTTTDFPYFYGTGTGRIVINPTQLGTTDRFISYYMNGAYTYRDRYTASFSARRDESNIFGVATNQKGVPLWSAGLAWTINQEDFYHQEWLPQLKLRATFGYTGNVNNSISAYLTAIAGGTQVYNAYNATIQNPPNPSLRWEKNRNLNAGIDFASKGNRLSGSIDWWHKKGMDLIGNSPIAPQTGISLYTGNSATTASKGLDVQLNSINLDGKLKWYTTLLFNYSQSKVVSYKAASGTNYDVVSGNYTNPLEGYSYYAVFSFRYAGLTGGGDPQAWLNGNLSTDYAAIRNSKDRNDLVYNGSGVPVTFGSLRNTFQLKGFDLSCNILYKLGYFYRRNSLDNDALYGGGAVYQMDGYEDRWQKPGDEQRTNVPALVYPGTVARTSIYQFSDVLVDKGDHIRLGDIRLGYRFPDRKGFPLRHLNVFAYARNLGIIWRANRHGIDPDYVTGIPQPRTLAFGFKADL</sequence>
<dbReference type="InterPro" id="IPR037066">
    <property type="entry name" value="Plug_dom_sf"/>
</dbReference>
<evidence type="ECO:0000313" key="11">
    <source>
        <dbReference type="Proteomes" id="UP000245647"/>
    </source>
</evidence>
<dbReference type="OrthoDB" id="9768177at2"/>
<evidence type="ECO:0000256" key="4">
    <source>
        <dbReference type="ARBA" id="ARBA00022692"/>
    </source>
</evidence>
<dbReference type="NCBIfam" id="TIGR04057">
    <property type="entry name" value="SusC_RagA_signa"/>
    <property type="match status" value="1"/>
</dbReference>
<dbReference type="SUPFAM" id="SSF49464">
    <property type="entry name" value="Carboxypeptidase regulatory domain-like"/>
    <property type="match status" value="1"/>
</dbReference>
<evidence type="ECO:0000256" key="1">
    <source>
        <dbReference type="ARBA" id="ARBA00004571"/>
    </source>
</evidence>
<keyword evidence="3 7" id="KW-1134">Transmembrane beta strand</keyword>
<dbReference type="Gene3D" id="2.40.170.20">
    <property type="entry name" value="TonB-dependent receptor, beta-barrel domain"/>
    <property type="match status" value="1"/>
</dbReference>
<accession>A0A2U2PA06</accession>
<name>A0A2U2PA06_9SPHI</name>
<dbReference type="AlphaFoldDB" id="A0A2U2PA06"/>
<dbReference type="InterPro" id="IPR008969">
    <property type="entry name" value="CarboxyPept-like_regulatory"/>
</dbReference>
<comment type="subcellular location">
    <subcellularLocation>
        <location evidence="1 7">Cell outer membrane</location>
        <topology evidence="1 7">Multi-pass membrane protein</topology>
    </subcellularLocation>
</comment>
<evidence type="ECO:0000256" key="2">
    <source>
        <dbReference type="ARBA" id="ARBA00022448"/>
    </source>
</evidence>
<dbReference type="InterPro" id="IPR023997">
    <property type="entry name" value="TonB-dep_OMP_SusC/RagA_CS"/>
</dbReference>
<evidence type="ECO:0000256" key="3">
    <source>
        <dbReference type="ARBA" id="ARBA00022452"/>
    </source>
</evidence>
<dbReference type="GO" id="GO:0009279">
    <property type="term" value="C:cell outer membrane"/>
    <property type="evidence" value="ECO:0007669"/>
    <property type="project" value="UniProtKB-SubCell"/>
</dbReference>
<feature type="transmembrane region" description="Helical" evidence="8">
    <location>
        <begin position="43"/>
        <end position="65"/>
    </location>
</feature>
<dbReference type="EMBL" id="QEAS01000031">
    <property type="protein sequence ID" value="PWG78200.1"/>
    <property type="molecule type" value="Genomic_DNA"/>
</dbReference>
<evidence type="ECO:0000256" key="7">
    <source>
        <dbReference type="PROSITE-ProRule" id="PRU01360"/>
    </source>
</evidence>
<comment type="similarity">
    <text evidence="7">Belongs to the TonB-dependent receptor family.</text>
</comment>
<keyword evidence="8" id="KW-1133">Transmembrane helix</keyword>
<evidence type="ECO:0000256" key="8">
    <source>
        <dbReference type="SAM" id="Phobius"/>
    </source>
</evidence>
<protein>
    <submittedName>
        <fullName evidence="10">SusC/RagA family TonB-linked outer membrane protein</fullName>
    </submittedName>
</protein>
<dbReference type="InterPro" id="IPR023996">
    <property type="entry name" value="TonB-dep_OMP_SusC/RagA"/>
</dbReference>
<keyword evidence="2 7" id="KW-0813">Transport</keyword>
<dbReference type="Pfam" id="PF13715">
    <property type="entry name" value="CarbopepD_reg_2"/>
    <property type="match status" value="1"/>
</dbReference>
<dbReference type="Pfam" id="PF07715">
    <property type="entry name" value="Plug"/>
    <property type="match status" value="1"/>
</dbReference>
<keyword evidence="4 7" id="KW-0812">Transmembrane</keyword>
<evidence type="ECO:0000259" key="9">
    <source>
        <dbReference type="Pfam" id="PF07715"/>
    </source>
</evidence>
<proteinExistence type="inferred from homology"/>
<organism evidence="10 11">
    <name type="scientific">Pararcticibacter amylolyticus</name>
    <dbReference type="NCBI Taxonomy" id="2173175"/>
    <lineage>
        <taxon>Bacteria</taxon>
        <taxon>Pseudomonadati</taxon>
        <taxon>Bacteroidota</taxon>
        <taxon>Sphingobacteriia</taxon>
        <taxon>Sphingobacteriales</taxon>
        <taxon>Sphingobacteriaceae</taxon>
        <taxon>Pararcticibacter</taxon>
    </lineage>
</organism>
<dbReference type="SUPFAM" id="SSF56935">
    <property type="entry name" value="Porins"/>
    <property type="match status" value="1"/>
</dbReference>
<reference evidence="10 11" key="1">
    <citation type="submission" date="2018-04" db="EMBL/GenBank/DDBJ databases">
        <title>Pedobacter chongqingensis sp. nov., isolated from a rottenly hemp rope.</title>
        <authorList>
            <person name="Cai Y."/>
        </authorList>
    </citation>
    <scope>NUCLEOTIDE SEQUENCE [LARGE SCALE GENOMIC DNA]</scope>
    <source>
        <strain evidence="10 11">FJ4-8</strain>
    </source>
</reference>
<evidence type="ECO:0000313" key="10">
    <source>
        <dbReference type="EMBL" id="PWG78200.1"/>
    </source>
</evidence>
<dbReference type="Proteomes" id="UP000245647">
    <property type="component" value="Unassembled WGS sequence"/>
</dbReference>
<dbReference type="Gene3D" id="2.170.130.10">
    <property type="entry name" value="TonB-dependent receptor, plug domain"/>
    <property type="match status" value="1"/>
</dbReference>
<evidence type="ECO:0000256" key="5">
    <source>
        <dbReference type="ARBA" id="ARBA00023136"/>
    </source>
</evidence>
<keyword evidence="11" id="KW-1185">Reference proteome</keyword>